<dbReference type="EMBL" id="CAMAPF010000991">
    <property type="protein sequence ID" value="CAH9135818.1"/>
    <property type="molecule type" value="Genomic_DNA"/>
</dbReference>
<feature type="transmembrane region" description="Helical" evidence="2">
    <location>
        <begin position="12"/>
        <end position="38"/>
    </location>
</feature>
<feature type="region of interest" description="Disordered" evidence="1">
    <location>
        <begin position="50"/>
        <end position="70"/>
    </location>
</feature>
<comment type="caution">
    <text evidence="3">The sequence shown here is derived from an EMBL/GenBank/DDBJ whole genome shotgun (WGS) entry which is preliminary data.</text>
</comment>
<evidence type="ECO:0000256" key="1">
    <source>
        <dbReference type="SAM" id="MobiDB-lite"/>
    </source>
</evidence>
<keyword evidence="2" id="KW-1133">Transmembrane helix</keyword>
<proteinExistence type="predicted"/>
<evidence type="ECO:0000313" key="4">
    <source>
        <dbReference type="Proteomes" id="UP001152523"/>
    </source>
</evidence>
<protein>
    <submittedName>
        <fullName evidence="3">Uncharacterized protein</fullName>
    </submittedName>
</protein>
<feature type="region of interest" description="Disordered" evidence="1">
    <location>
        <begin position="90"/>
        <end position="142"/>
    </location>
</feature>
<accession>A0AAV0FK47</accession>
<evidence type="ECO:0000256" key="2">
    <source>
        <dbReference type="SAM" id="Phobius"/>
    </source>
</evidence>
<sequence>MNHYMRDWVRIARWHTLLLCILRTSYWYYTFFFFFFFYKKIHTSKLIPTKKKHSGKQNRRKKILGTRKNSRGTILGSQVWIFPDLGLGSPEPEPLSPSRRGGPPVKSAASGEARCSIPEISGGHRLSRTPPPVNSGLKRYSR</sequence>
<keyword evidence="4" id="KW-1185">Reference proteome</keyword>
<dbReference type="Proteomes" id="UP001152523">
    <property type="component" value="Unassembled WGS sequence"/>
</dbReference>
<keyword evidence="2" id="KW-0812">Transmembrane</keyword>
<reference evidence="3" key="1">
    <citation type="submission" date="2022-07" db="EMBL/GenBank/DDBJ databases">
        <authorList>
            <person name="Macas J."/>
            <person name="Novak P."/>
            <person name="Neumann P."/>
        </authorList>
    </citation>
    <scope>NUCLEOTIDE SEQUENCE</scope>
</reference>
<dbReference type="AlphaFoldDB" id="A0AAV0FK47"/>
<gene>
    <name evidence="3" type="ORF">CEPIT_LOCUS34808</name>
</gene>
<keyword evidence="2" id="KW-0472">Membrane</keyword>
<evidence type="ECO:0000313" key="3">
    <source>
        <dbReference type="EMBL" id="CAH9135818.1"/>
    </source>
</evidence>
<name>A0AAV0FK47_9ASTE</name>
<organism evidence="3 4">
    <name type="scientific">Cuscuta epithymum</name>
    <dbReference type="NCBI Taxonomy" id="186058"/>
    <lineage>
        <taxon>Eukaryota</taxon>
        <taxon>Viridiplantae</taxon>
        <taxon>Streptophyta</taxon>
        <taxon>Embryophyta</taxon>
        <taxon>Tracheophyta</taxon>
        <taxon>Spermatophyta</taxon>
        <taxon>Magnoliopsida</taxon>
        <taxon>eudicotyledons</taxon>
        <taxon>Gunneridae</taxon>
        <taxon>Pentapetalae</taxon>
        <taxon>asterids</taxon>
        <taxon>lamiids</taxon>
        <taxon>Solanales</taxon>
        <taxon>Convolvulaceae</taxon>
        <taxon>Cuscuteae</taxon>
        <taxon>Cuscuta</taxon>
        <taxon>Cuscuta subgen. Cuscuta</taxon>
    </lineage>
</organism>
<feature type="compositionally biased region" description="Low complexity" evidence="1">
    <location>
        <begin position="90"/>
        <end position="101"/>
    </location>
</feature>